<dbReference type="InterPro" id="IPR029001">
    <property type="entry name" value="ITPase-like_fam"/>
</dbReference>
<evidence type="ECO:0000313" key="4">
    <source>
        <dbReference type="WBParaSite" id="ACRNAN_scaffold8964.g23515.t1"/>
    </source>
</evidence>
<protein>
    <submittedName>
        <fullName evidence="4">Maf protein</fullName>
    </submittedName>
</protein>
<proteinExistence type="predicted"/>
<dbReference type="InterPro" id="IPR003697">
    <property type="entry name" value="Maf-like"/>
</dbReference>
<keyword evidence="3" id="KW-1185">Reference proteome</keyword>
<dbReference type="AlphaFoldDB" id="A0A914EM73"/>
<dbReference type="GO" id="GO:0047429">
    <property type="term" value="F:nucleoside triphosphate diphosphatase activity"/>
    <property type="evidence" value="ECO:0007669"/>
    <property type="project" value="InterPro"/>
</dbReference>
<dbReference type="PANTHER" id="PTHR43213:SF5">
    <property type="entry name" value="BIFUNCTIONAL DTTP_UTP PYROPHOSPHATASE_METHYLTRANSFERASE PROTEIN-RELATED"/>
    <property type="match status" value="1"/>
</dbReference>
<dbReference type="SUPFAM" id="SSF52972">
    <property type="entry name" value="ITPase-like"/>
    <property type="match status" value="1"/>
</dbReference>
<name>A0A914EM73_9BILA</name>
<evidence type="ECO:0000256" key="1">
    <source>
        <dbReference type="ARBA" id="ARBA00001968"/>
    </source>
</evidence>
<dbReference type="WBParaSite" id="ACRNAN_scaffold8964.g23515.t1">
    <property type="protein sequence ID" value="ACRNAN_scaffold8964.g23515.t1"/>
    <property type="gene ID" value="ACRNAN_scaffold8964.g23515"/>
</dbReference>
<organism evidence="3 4">
    <name type="scientific">Acrobeloides nanus</name>
    <dbReference type="NCBI Taxonomy" id="290746"/>
    <lineage>
        <taxon>Eukaryota</taxon>
        <taxon>Metazoa</taxon>
        <taxon>Ecdysozoa</taxon>
        <taxon>Nematoda</taxon>
        <taxon>Chromadorea</taxon>
        <taxon>Rhabditida</taxon>
        <taxon>Tylenchina</taxon>
        <taxon>Cephalobomorpha</taxon>
        <taxon>Cephaloboidea</taxon>
        <taxon>Cephalobidae</taxon>
        <taxon>Acrobeloides</taxon>
    </lineage>
</organism>
<sequence length="140" mass="15780">MDVAEKLKKDEKEFDIIIACDTVIHFNDQIIGKPTDSEDAFRILKQLNNREHSVYTGVTLVDSSLRSTQFHEKTHVVFGNISDEVLRAYVETGEPIGRAGAYGIQLKGSALVQEVRGCYNNVVGIPIFELVKQLRLFLKK</sequence>
<dbReference type="Pfam" id="PF02545">
    <property type="entry name" value="Maf"/>
    <property type="match status" value="1"/>
</dbReference>
<comment type="cofactor">
    <cofactor evidence="1">
        <name>a divalent metal cation</name>
        <dbReference type="ChEBI" id="CHEBI:60240"/>
    </cofactor>
</comment>
<dbReference type="Proteomes" id="UP000887540">
    <property type="component" value="Unplaced"/>
</dbReference>
<reference evidence="4" key="1">
    <citation type="submission" date="2022-11" db="UniProtKB">
        <authorList>
            <consortium name="WormBaseParasite"/>
        </authorList>
    </citation>
    <scope>IDENTIFICATION</scope>
</reference>
<dbReference type="PANTHER" id="PTHR43213">
    <property type="entry name" value="BIFUNCTIONAL DTTP/UTP PYROPHOSPHATASE/METHYLTRANSFERASE PROTEIN-RELATED"/>
    <property type="match status" value="1"/>
</dbReference>
<evidence type="ECO:0000256" key="2">
    <source>
        <dbReference type="ARBA" id="ARBA00022801"/>
    </source>
</evidence>
<accession>A0A914EM73</accession>
<dbReference type="Gene3D" id="3.90.950.10">
    <property type="match status" value="1"/>
</dbReference>
<keyword evidence="2" id="KW-0378">Hydrolase</keyword>
<evidence type="ECO:0000313" key="3">
    <source>
        <dbReference type="Proteomes" id="UP000887540"/>
    </source>
</evidence>